<evidence type="ECO:0000313" key="2">
    <source>
        <dbReference type="Ensembl" id="ENSLACP00000017622.1"/>
    </source>
</evidence>
<dbReference type="PANTHER" id="PTHR47027">
    <property type="entry name" value="REVERSE TRANSCRIPTASE DOMAIN-CONTAINING PROTEIN"/>
    <property type="match status" value="1"/>
</dbReference>
<dbReference type="Proteomes" id="UP000008672">
    <property type="component" value="Unassembled WGS sequence"/>
</dbReference>
<dbReference type="Pfam" id="PF00078">
    <property type="entry name" value="RVT_1"/>
    <property type="match status" value="1"/>
</dbReference>
<feature type="domain" description="Reverse transcriptase" evidence="1">
    <location>
        <begin position="1"/>
        <end position="104"/>
    </location>
</feature>
<accession>H3B6V1</accession>
<dbReference type="Ensembl" id="ENSLACT00000017752.1">
    <property type="protein sequence ID" value="ENSLACP00000017622.1"/>
    <property type="gene ID" value="ENSLACG00000015520.1"/>
</dbReference>
<keyword evidence="3" id="KW-1185">Reference proteome</keyword>
<reference evidence="2" key="2">
    <citation type="submission" date="2025-08" db="UniProtKB">
        <authorList>
            <consortium name="Ensembl"/>
        </authorList>
    </citation>
    <scope>IDENTIFICATION</scope>
</reference>
<dbReference type="STRING" id="7897.ENSLACP00000017622"/>
<dbReference type="HOGENOM" id="CLU_000680_32_2_1"/>
<sequence length="153" mass="17188">LFNLVLEAIMSLALKGDIGENSLCGKILNNLRFADDIDLIATSNTDLQRLTDKVYVESRKFGLQINIKKTKVMSFGKHQEDIHITVEGDAVEQVEKFVYLGGLVSKNGTCEEDIKRRIGFASAAFGRLSRIWKAKDILVKTKVRVYEVMVIPI</sequence>
<dbReference type="EMBL" id="AFYH01044724">
    <property type="status" value="NOT_ANNOTATED_CDS"/>
    <property type="molecule type" value="Genomic_DNA"/>
</dbReference>
<dbReference type="OMA" id="IHITVEG"/>
<dbReference type="GeneTree" id="ENSGT01120000273890"/>
<dbReference type="PANTHER" id="PTHR47027:SF20">
    <property type="entry name" value="REVERSE TRANSCRIPTASE-LIKE PROTEIN WITH RNA-DIRECTED DNA POLYMERASE DOMAIN"/>
    <property type="match status" value="1"/>
</dbReference>
<evidence type="ECO:0000259" key="1">
    <source>
        <dbReference type="PROSITE" id="PS50878"/>
    </source>
</evidence>
<dbReference type="eggNOG" id="KOG1075">
    <property type="taxonomic scope" value="Eukaryota"/>
</dbReference>
<reference evidence="3" key="1">
    <citation type="submission" date="2011-08" db="EMBL/GenBank/DDBJ databases">
        <title>The draft genome of Latimeria chalumnae.</title>
        <authorList>
            <person name="Di Palma F."/>
            <person name="Alfoldi J."/>
            <person name="Johnson J."/>
            <person name="Berlin A."/>
            <person name="Gnerre S."/>
            <person name="Jaffe D."/>
            <person name="MacCallum I."/>
            <person name="Young S."/>
            <person name="Walker B.J."/>
            <person name="Lander E."/>
            <person name="Lindblad-Toh K."/>
        </authorList>
    </citation>
    <scope>NUCLEOTIDE SEQUENCE [LARGE SCALE GENOMIC DNA]</scope>
    <source>
        <strain evidence="3">Wild caught</strain>
    </source>
</reference>
<reference evidence="2" key="3">
    <citation type="submission" date="2025-09" db="UniProtKB">
        <authorList>
            <consortium name="Ensembl"/>
        </authorList>
    </citation>
    <scope>IDENTIFICATION</scope>
</reference>
<dbReference type="PROSITE" id="PS50878">
    <property type="entry name" value="RT_POL"/>
    <property type="match status" value="1"/>
</dbReference>
<dbReference type="InterPro" id="IPR000477">
    <property type="entry name" value="RT_dom"/>
</dbReference>
<dbReference type="AlphaFoldDB" id="H3B6V1"/>
<evidence type="ECO:0000313" key="3">
    <source>
        <dbReference type="Proteomes" id="UP000008672"/>
    </source>
</evidence>
<protein>
    <recommendedName>
        <fullName evidence="1">Reverse transcriptase domain-containing protein</fullName>
    </recommendedName>
</protein>
<proteinExistence type="predicted"/>
<name>H3B6V1_LATCH</name>
<organism evidence="2 3">
    <name type="scientific">Latimeria chalumnae</name>
    <name type="common">Coelacanth</name>
    <dbReference type="NCBI Taxonomy" id="7897"/>
    <lineage>
        <taxon>Eukaryota</taxon>
        <taxon>Metazoa</taxon>
        <taxon>Chordata</taxon>
        <taxon>Craniata</taxon>
        <taxon>Vertebrata</taxon>
        <taxon>Euteleostomi</taxon>
        <taxon>Coelacanthiformes</taxon>
        <taxon>Coelacanthidae</taxon>
        <taxon>Latimeria</taxon>
    </lineage>
</organism>
<dbReference type="InParanoid" id="H3B6V1"/>